<evidence type="ECO:0000256" key="2">
    <source>
        <dbReference type="ARBA" id="ARBA00023274"/>
    </source>
</evidence>
<dbReference type="Pfam" id="PF04758">
    <property type="entry name" value="Ribosomal_S30"/>
    <property type="match status" value="1"/>
</dbReference>
<proteinExistence type="inferred from homology"/>
<sequence>MKREINLANAATDPEFSEWKWATLEEDFEQAVDYKRPIHEKFKRTFRPYLDKKKKPRSRAYKRMQYSRRFVTVVVGKIA</sequence>
<comment type="similarity">
    <text evidence="3">Belongs to the eukaryotic ribosomal protein eS30 family.</text>
</comment>
<dbReference type="GO" id="GO:0006412">
    <property type="term" value="P:translation"/>
    <property type="evidence" value="ECO:0007669"/>
    <property type="project" value="InterPro"/>
</dbReference>
<dbReference type="GO" id="GO:0005840">
    <property type="term" value="C:ribosome"/>
    <property type="evidence" value="ECO:0007669"/>
    <property type="project" value="UniProtKB-KW"/>
</dbReference>
<evidence type="ECO:0000313" key="4">
    <source>
        <dbReference type="EMBL" id="CAA3031397.1"/>
    </source>
</evidence>
<evidence type="ECO:0000256" key="1">
    <source>
        <dbReference type="ARBA" id="ARBA00022980"/>
    </source>
</evidence>
<dbReference type="GO" id="GO:1990904">
    <property type="term" value="C:ribonucleoprotein complex"/>
    <property type="evidence" value="ECO:0007669"/>
    <property type="project" value="UniProtKB-KW"/>
</dbReference>
<dbReference type="AlphaFoldDB" id="A0A8S0VHD7"/>
<name>A0A8S0VHD7_OLEEU</name>
<dbReference type="Gramene" id="OE9A060266T1">
    <property type="protein sequence ID" value="OE9A060266C1"/>
    <property type="gene ID" value="OE9A060266"/>
</dbReference>
<evidence type="ECO:0000256" key="3">
    <source>
        <dbReference type="RuleBase" id="RU364011"/>
    </source>
</evidence>
<organism evidence="4 5">
    <name type="scientific">Olea europaea subsp. europaea</name>
    <dbReference type="NCBI Taxonomy" id="158383"/>
    <lineage>
        <taxon>Eukaryota</taxon>
        <taxon>Viridiplantae</taxon>
        <taxon>Streptophyta</taxon>
        <taxon>Embryophyta</taxon>
        <taxon>Tracheophyta</taxon>
        <taxon>Spermatophyta</taxon>
        <taxon>Magnoliopsida</taxon>
        <taxon>eudicotyledons</taxon>
        <taxon>Gunneridae</taxon>
        <taxon>Pentapetalae</taxon>
        <taxon>asterids</taxon>
        <taxon>lamiids</taxon>
        <taxon>Lamiales</taxon>
        <taxon>Oleaceae</taxon>
        <taxon>Oleeae</taxon>
        <taxon>Olea</taxon>
    </lineage>
</organism>
<keyword evidence="2 3" id="KW-0687">Ribonucleoprotein</keyword>
<dbReference type="OrthoDB" id="276276at2759"/>
<dbReference type="InterPro" id="IPR006846">
    <property type="entry name" value="Ribosomal_eS30"/>
</dbReference>
<keyword evidence="5" id="KW-1185">Reference proteome</keyword>
<keyword evidence="4" id="KW-0378">Hydrolase</keyword>
<keyword evidence="1 3" id="KW-0689">Ribosomal protein</keyword>
<evidence type="ECO:0000313" key="5">
    <source>
        <dbReference type="Proteomes" id="UP000594638"/>
    </source>
</evidence>
<dbReference type="EMBL" id="CACTIH010009444">
    <property type="protein sequence ID" value="CAA3031397.1"/>
    <property type="molecule type" value="Genomic_DNA"/>
</dbReference>
<dbReference type="Proteomes" id="UP000594638">
    <property type="component" value="Unassembled WGS sequence"/>
</dbReference>
<gene>
    <name evidence="4" type="ORF">OLEA9_A060266</name>
</gene>
<protein>
    <recommendedName>
        <fullName evidence="3">40S ribosomal protein S30</fullName>
    </recommendedName>
</protein>
<accession>A0A8S0VHD7</accession>
<dbReference type="GO" id="GO:0003735">
    <property type="term" value="F:structural constituent of ribosome"/>
    <property type="evidence" value="ECO:0007669"/>
    <property type="project" value="UniProtKB-UniRule"/>
</dbReference>
<reference evidence="4 5" key="1">
    <citation type="submission" date="2019-12" db="EMBL/GenBank/DDBJ databases">
        <authorList>
            <person name="Alioto T."/>
            <person name="Alioto T."/>
            <person name="Gomez Garrido J."/>
        </authorList>
    </citation>
    <scope>NUCLEOTIDE SEQUENCE [LARGE SCALE GENOMIC DNA]</scope>
</reference>
<dbReference type="GO" id="GO:0016787">
    <property type="term" value="F:hydrolase activity"/>
    <property type="evidence" value="ECO:0007669"/>
    <property type="project" value="UniProtKB-KW"/>
</dbReference>
<comment type="caution">
    <text evidence="4">The sequence shown here is derived from an EMBL/GenBank/DDBJ whole genome shotgun (WGS) entry which is preliminary data.</text>
</comment>